<protein>
    <recommendedName>
        <fullName evidence="1">Elp3/MiaA/NifB-like radical SAM core domain-containing protein</fullName>
    </recommendedName>
</protein>
<proteinExistence type="predicted"/>
<dbReference type="PIRSF" id="PIRSF004954">
    <property type="entry name" value="Radical_SAM"/>
    <property type="match status" value="1"/>
</dbReference>
<accession>A0ABY1K2G7</accession>
<dbReference type="InterPro" id="IPR005909">
    <property type="entry name" value="RaSEA"/>
</dbReference>
<dbReference type="RefSeq" id="WP_068579237.1">
    <property type="nucleotide sequence ID" value="NZ_FTNK01000008.1"/>
</dbReference>
<sequence>MYDFDATSVKKLRKDISSVMIQIRKQTPRLSLSPDKVKGSEVWEGNFQGQPIERVIIYLRSSGCFWSMRTAEDGQIDLKAGCLDCEHSVADTTFGKPISAQSYIKQFLGAYEEYDFSKYPVLCLYNEGSIFNNVELPDEARRTILKIIAADPNIKSVILESLPEFITEEILYETREILGDKHLEIGVGLESSNEMIRKICVNKSFSLKRFEQAAKLITEYGTLLSYVLVKPSFLTEREALEDSIKTAKYAFEVGSKVVSLEPLNIGVYAMSGALNRLGMYRVPWLWTVLEVAREVNHLGELRVGGYQFAPKYEHYSNNCDSCTMRVKDAIRGWNATYDPKYLEIENCSCKAEWQDELNKIHPNLIERISNVLPLLERSVQLKH</sequence>
<feature type="domain" description="Elp3/MiaA/NifB-like radical SAM core" evidence="1">
    <location>
        <begin position="54"/>
        <end position="294"/>
    </location>
</feature>
<comment type="caution">
    <text evidence="2">The sequence shown here is derived from an EMBL/GenBank/DDBJ whole genome shotgun (WGS) entry which is preliminary data.</text>
</comment>
<dbReference type="SMART" id="SM00729">
    <property type="entry name" value="Elp3"/>
    <property type="match status" value="1"/>
</dbReference>
<dbReference type="Proteomes" id="UP000186666">
    <property type="component" value="Unassembled WGS sequence"/>
</dbReference>
<reference evidence="2 3" key="1">
    <citation type="submission" date="2017-01" db="EMBL/GenBank/DDBJ databases">
        <authorList>
            <person name="Varghese N."/>
            <person name="Submissions S."/>
        </authorList>
    </citation>
    <scope>NUCLEOTIDE SEQUENCE [LARGE SCALE GENOMIC DNA]</scope>
    <source>
        <strain evidence="2 3">ATCC 23464</strain>
    </source>
</reference>
<evidence type="ECO:0000259" key="1">
    <source>
        <dbReference type="SMART" id="SM00729"/>
    </source>
</evidence>
<name>A0ABY1K2G7_9BACL</name>
<organism evidence="2 3">
    <name type="scientific">Paenibacillus macquariensis</name>
    <dbReference type="NCBI Taxonomy" id="948756"/>
    <lineage>
        <taxon>Bacteria</taxon>
        <taxon>Bacillati</taxon>
        <taxon>Bacillota</taxon>
        <taxon>Bacilli</taxon>
        <taxon>Bacillales</taxon>
        <taxon>Paenibacillaceae</taxon>
        <taxon>Paenibacillus</taxon>
    </lineage>
</organism>
<keyword evidence="3" id="KW-1185">Reference proteome</keyword>
<dbReference type="EMBL" id="FTNK01000008">
    <property type="protein sequence ID" value="SIR17012.1"/>
    <property type="molecule type" value="Genomic_DNA"/>
</dbReference>
<dbReference type="InterPro" id="IPR006638">
    <property type="entry name" value="Elp3/MiaA/NifB-like_rSAM"/>
</dbReference>
<gene>
    <name evidence="2" type="ORF">SAMN05421578_10812</name>
</gene>
<evidence type="ECO:0000313" key="2">
    <source>
        <dbReference type="EMBL" id="SIR17012.1"/>
    </source>
</evidence>
<evidence type="ECO:0000313" key="3">
    <source>
        <dbReference type="Proteomes" id="UP000186666"/>
    </source>
</evidence>